<comment type="caution">
    <text evidence="1">The sequence shown here is derived from an EMBL/GenBank/DDBJ whole genome shotgun (WGS) entry which is preliminary data.</text>
</comment>
<dbReference type="AlphaFoldDB" id="A0A9W7G0J9"/>
<evidence type="ECO:0000313" key="2">
    <source>
        <dbReference type="Proteomes" id="UP001165082"/>
    </source>
</evidence>
<keyword evidence="2" id="KW-1185">Reference proteome</keyword>
<sequence length="128" mass="13803">MTLLSSTPPPSPNLGFPPHFTLSLSAGPIPLPSDPTLHLVSSHVSVGGWGAGTVRQTFFYVYSLPSFTISCVTPVINFGLDGRLEYNTNMEEGGGYLYLSVGRDNCETALVRIRMTAILDECRPPGEE</sequence>
<dbReference type="Proteomes" id="UP001165082">
    <property type="component" value="Unassembled WGS sequence"/>
</dbReference>
<dbReference type="EMBL" id="BRXZ01007403">
    <property type="protein sequence ID" value="GMI27980.1"/>
    <property type="molecule type" value="Genomic_DNA"/>
</dbReference>
<reference evidence="1" key="1">
    <citation type="submission" date="2022-07" db="EMBL/GenBank/DDBJ databases">
        <title>Genome analysis of Parmales, a sister group of diatoms, reveals the evolutionary specialization of diatoms from phago-mixotrophs to photoautotrophs.</title>
        <authorList>
            <person name="Ban H."/>
            <person name="Sato S."/>
            <person name="Yoshikawa S."/>
            <person name="Kazumasa Y."/>
            <person name="Nakamura Y."/>
            <person name="Ichinomiya M."/>
            <person name="Saitoh K."/>
            <person name="Sato N."/>
            <person name="Blanc-Mathieu R."/>
            <person name="Endo H."/>
            <person name="Kuwata A."/>
            <person name="Ogata H."/>
        </authorList>
    </citation>
    <scope>NUCLEOTIDE SEQUENCE</scope>
</reference>
<proteinExistence type="predicted"/>
<evidence type="ECO:0000313" key="1">
    <source>
        <dbReference type="EMBL" id="GMI27980.1"/>
    </source>
</evidence>
<gene>
    <name evidence="1" type="ORF">TrRE_jg8472</name>
</gene>
<organism evidence="1 2">
    <name type="scientific">Triparma retinervis</name>
    <dbReference type="NCBI Taxonomy" id="2557542"/>
    <lineage>
        <taxon>Eukaryota</taxon>
        <taxon>Sar</taxon>
        <taxon>Stramenopiles</taxon>
        <taxon>Ochrophyta</taxon>
        <taxon>Bolidophyceae</taxon>
        <taxon>Parmales</taxon>
        <taxon>Triparmaceae</taxon>
        <taxon>Triparma</taxon>
    </lineage>
</organism>
<accession>A0A9W7G0J9</accession>
<feature type="non-terminal residue" evidence="1">
    <location>
        <position position="128"/>
    </location>
</feature>
<name>A0A9W7G0J9_9STRA</name>
<protein>
    <submittedName>
        <fullName evidence="1">Uncharacterized protein</fullName>
    </submittedName>
</protein>